<name>A0A8S5QV18_9CAUD</name>
<protein>
    <submittedName>
        <fullName evidence="1">Uncharacterized protein</fullName>
    </submittedName>
</protein>
<reference evidence="1" key="1">
    <citation type="journal article" date="2021" name="Proc. Natl. Acad. Sci. U.S.A.">
        <title>A Catalog of Tens of Thousands of Viruses from Human Metagenomes Reveals Hidden Associations with Chronic Diseases.</title>
        <authorList>
            <person name="Tisza M.J."/>
            <person name="Buck C.B."/>
        </authorList>
    </citation>
    <scope>NUCLEOTIDE SEQUENCE</scope>
    <source>
        <strain evidence="1">CtDAq1</strain>
    </source>
</reference>
<evidence type="ECO:0000313" key="1">
    <source>
        <dbReference type="EMBL" id="DAE22492.1"/>
    </source>
</evidence>
<organism evidence="1">
    <name type="scientific">CrAss-like virus sp. ctDAq1</name>
    <dbReference type="NCBI Taxonomy" id="2826822"/>
    <lineage>
        <taxon>Viruses</taxon>
        <taxon>Duplodnaviria</taxon>
        <taxon>Heunggongvirae</taxon>
        <taxon>Uroviricota</taxon>
        <taxon>Caudoviricetes</taxon>
        <taxon>Crassvirales</taxon>
    </lineage>
</organism>
<dbReference type="EMBL" id="BK015733">
    <property type="protein sequence ID" value="DAE22492.1"/>
    <property type="molecule type" value="Genomic_DNA"/>
</dbReference>
<sequence length="78" mass="9141">MRNNKDLIKISKGHYTYKGIQINCIGYYPPEKRVVWEAVDKNGCGFAHSFSLRGAIRKIDEDIKNETYSDNKRSHRCY</sequence>
<proteinExistence type="predicted"/>
<accession>A0A8S5QV18</accession>